<organism evidence="14 15">
    <name type="scientific">Pristionchus fissidentatus</name>
    <dbReference type="NCBI Taxonomy" id="1538716"/>
    <lineage>
        <taxon>Eukaryota</taxon>
        <taxon>Metazoa</taxon>
        <taxon>Ecdysozoa</taxon>
        <taxon>Nematoda</taxon>
        <taxon>Chromadorea</taxon>
        <taxon>Rhabditida</taxon>
        <taxon>Rhabditina</taxon>
        <taxon>Diplogasteromorpha</taxon>
        <taxon>Diplogasteroidea</taxon>
        <taxon>Neodiplogasteridae</taxon>
        <taxon>Pristionchus</taxon>
    </lineage>
</organism>
<dbReference type="Pfam" id="PF24934">
    <property type="entry name" value="DUF7752"/>
    <property type="match status" value="1"/>
</dbReference>
<dbReference type="GO" id="GO:0031380">
    <property type="term" value="C:nuclear RNA-directed RNA polymerase complex"/>
    <property type="evidence" value="ECO:0007669"/>
    <property type="project" value="TreeGrafter"/>
</dbReference>
<keyword evidence="6" id="KW-0694">RNA-binding</keyword>
<evidence type="ECO:0000256" key="7">
    <source>
        <dbReference type="ARBA" id="ARBA00023158"/>
    </source>
</evidence>
<evidence type="ECO:0000259" key="11">
    <source>
        <dbReference type="Pfam" id="PF24934"/>
    </source>
</evidence>
<dbReference type="InterPro" id="IPR056053">
    <property type="entry name" value="DUF7636"/>
</dbReference>
<evidence type="ECO:0000259" key="12">
    <source>
        <dbReference type="Pfam" id="PF25359"/>
    </source>
</evidence>
<dbReference type="GO" id="GO:0003723">
    <property type="term" value="F:RNA binding"/>
    <property type="evidence" value="ECO:0007669"/>
    <property type="project" value="UniProtKB-KW"/>
</dbReference>
<gene>
    <name evidence="14" type="ORF">PFISCL1PPCAC_24512</name>
</gene>
<keyword evidence="3" id="KW-0696">RNA-directed RNA polymerase</keyword>
<keyword evidence="5" id="KW-0548">Nucleotidyltransferase</keyword>
<reference evidence="14" key="1">
    <citation type="submission" date="2023-10" db="EMBL/GenBank/DDBJ databases">
        <title>Genome assembly of Pristionchus species.</title>
        <authorList>
            <person name="Yoshida K."/>
            <person name="Sommer R.J."/>
        </authorList>
    </citation>
    <scope>NUCLEOTIDE SEQUENCE</scope>
    <source>
        <strain evidence="14">RS5133</strain>
    </source>
</reference>
<evidence type="ECO:0000256" key="4">
    <source>
        <dbReference type="ARBA" id="ARBA00022679"/>
    </source>
</evidence>
<dbReference type="InterPro" id="IPR057596">
    <property type="entry name" value="RDRP_core"/>
</dbReference>
<sequence>DGGVRYLKASSIKMNIQLDNYFDASKTSLRIKCTVPWKSPKVADAIHEVFKMTITEQLGSCYKVNSISDPLIIKDTFEFVVEVEPFSSSIALFVLMQHFFLNIRTKRFRRDMLPVILVSSPLFFSDRCTPDHSNVPIQSLHFGNIINSGSLGVHWTIEFWKNAASRDLELNRQERVQDKMHVAFEHDRGTVSIRFSCEERTKQKAQQKVDYTVKFFLSAIRRLIIDPISIDSPTDQYPKNKFRIHFDLNCPAELRSFMESDNGKNQMRYGDGNRLLYIRRGMGAEGQARMEYPKQGACSDSTVITLEFGEHTSMERLFEIISRLRVRSGVPVEFATMDLINMHMGYHTPYVKQPLSCAAYFDRIRDAAPDTEPPKNKAGRPVPGACTVSAEQFALRYMIEALLSRGAKVKDQLLVNVEAWTRFLDIVCAQYKRDSQKTLLVMESVINRIDEMTFPLSSIFRIMLEEFKAYDDAKKLADAQIGLDARESNLEREGYVKVRKVVITPTRMVYIAPEQIMGNRVLRKHYKTGTEILRVTFRDDDTQPMRPNTTGLDMTKDTAEKALKDGIVVGGRNFRYLGSSNSQMRDNGCYFVFDKVPPKDSNGEWRPSKIVANIRNNMGRLDELQNVAKFMARMGQCFTQSRAVNTGLPLKTSNFTFDVAGGNSAEFEGDALEMYTYSDGVGQMSIEYIKKIAKDLKLPNYPCVIQFRHRGYKGVLSLHPQLDDLNNLRRKLELIMEFAKKEGEDTVVEIVSKGKDDNGDNYKLLNCRFRYSQMKFHAPEETSFEVVKISGPTPVCLNKPFINILDQVSEMQSRESHVRLCDRVEELLHRQLRMMAETLVREKSCRDKLKELPRRVSIDGLSRQHGFALTTEPYFRSMLRAAVRYMLKKQLNKEQIQIPLDLGRSMFGVVDETGLLQYGQIFVQYHVNTCDKTPKPSATKVIRQGPTLITKNPCISEGDVRMFEAVDIPALRHLVDVVVFPQHGPRPHPDEMAGSDLDGDEYSVIWDEKLYFDRNETAMKFPKGKSKSTKLNMDTLDNDVRAFFIDYITQDSVGMIANAHLNNSDLWGLNSKVAKKVAYKHSQAVDFPKTSVPPEALTREWTKDEVAKEMIPPEKAERKPDFMQSNRDPVYASSRLIGRIYREIGHVDNVLALSEERDRQEEVTIDEQLDVPGWERFREKALSQMKIYNNEIKALMERYGVASEGELMSGCMITIRNAISDREADDMSFFNTNQVIETQITQIIRTHRENFFKEFGDIKKLTMVASDRGKHVQEDTDNIFDREVSSPSEEMRQKAVALYRVTYEYASQLRDSSARLLSYPWIAYDVLAVVRAENMRKQSDFIAGLDLVDEMLTTQVRDHAAANQRKFKKKVREWTGKDGKGYGYEAAMRYLNYYDGLAELAFFFVEWAEHEDISMRHFREIHVVLLIIQFCLGVHDELEAIITPIPLGTQPLEPRVAITNLGKIVLHFLRWLSSRSFKRIKCVTFEKPDLGVEGCFMRGEWMPMHLAAIKSFYDLIFSLRIDLPLAEGEMRVDPPPIIREMNPFVVELPLLKIPEQRVAEMIRLQTGAQQVQLRRLMTGTKTRVVVSATGTLLSHSKIRKLLVVPLNIKTAQNPKEMSDHFPDFIFAKIQEGATVHNLMRIAE</sequence>
<evidence type="ECO:0000259" key="10">
    <source>
        <dbReference type="Pfam" id="PF24642"/>
    </source>
</evidence>
<dbReference type="GO" id="GO:0030422">
    <property type="term" value="P:siRNA processing"/>
    <property type="evidence" value="ECO:0007669"/>
    <property type="project" value="TreeGrafter"/>
</dbReference>
<keyword evidence="15" id="KW-1185">Reference proteome</keyword>
<evidence type="ECO:0000259" key="13">
    <source>
        <dbReference type="Pfam" id="PF26253"/>
    </source>
</evidence>
<evidence type="ECO:0000313" key="15">
    <source>
        <dbReference type="Proteomes" id="UP001432322"/>
    </source>
</evidence>
<keyword evidence="4" id="KW-0808">Transferase</keyword>
<dbReference type="InterPro" id="IPR056654">
    <property type="entry name" value="DUF7752"/>
</dbReference>
<dbReference type="Pfam" id="PF26253">
    <property type="entry name" value="RdRP_head"/>
    <property type="match status" value="1"/>
</dbReference>
<comment type="caution">
    <text evidence="14">The sequence shown here is derived from an EMBL/GenBank/DDBJ whole genome shotgun (WGS) entry which is preliminary data.</text>
</comment>
<evidence type="ECO:0000313" key="14">
    <source>
        <dbReference type="EMBL" id="GMT33215.1"/>
    </source>
</evidence>
<dbReference type="Pfam" id="PF05183">
    <property type="entry name" value="RdRP"/>
    <property type="match status" value="1"/>
</dbReference>
<evidence type="ECO:0000256" key="6">
    <source>
        <dbReference type="ARBA" id="ARBA00022884"/>
    </source>
</evidence>
<dbReference type="EC" id="2.7.7.48" evidence="2"/>
<dbReference type="InterPro" id="IPR007855">
    <property type="entry name" value="RDRP"/>
</dbReference>
<dbReference type="Proteomes" id="UP001432322">
    <property type="component" value="Unassembled WGS sequence"/>
</dbReference>
<feature type="domain" description="RDRP C-terminal head" evidence="13">
    <location>
        <begin position="1165"/>
        <end position="1339"/>
    </location>
</feature>
<dbReference type="GO" id="GO:0003968">
    <property type="term" value="F:RNA-directed RNA polymerase activity"/>
    <property type="evidence" value="ECO:0007669"/>
    <property type="project" value="UniProtKB-KW"/>
</dbReference>
<keyword evidence="7" id="KW-0943">RNA-mediated gene silencing</keyword>
<feature type="domain" description="RDRP core" evidence="9">
    <location>
        <begin position="503"/>
        <end position="1144"/>
    </location>
</feature>
<feature type="domain" description="DUF7752" evidence="11">
    <location>
        <begin position="1390"/>
        <end position="1485"/>
    </location>
</feature>
<proteinExistence type="inferred from homology"/>
<dbReference type="PANTHER" id="PTHR23079">
    <property type="entry name" value="RNA-DEPENDENT RNA POLYMERASE"/>
    <property type="match status" value="1"/>
</dbReference>
<evidence type="ECO:0000256" key="1">
    <source>
        <dbReference type="ARBA" id="ARBA00005762"/>
    </source>
</evidence>
<evidence type="ECO:0000256" key="3">
    <source>
        <dbReference type="ARBA" id="ARBA00022484"/>
    </source>
</evidence>
<feature type="non-terminal residue" evidence="14">
    <location>
        <position position="1"/>
    </location>
</feature>
<dbReference type="InterPro" id="IPR058752">
    <property type="entry name" value="RDRP_C_head"/>
</dbReference>
<evidence type="ECO:0000256" key="8">
    <source>
        <dbReference type="ARBA" id="ARBA00048744"/>
    </source>
</evidence>
<evidence type="ECO:0000256" key="5">
    <source>
        <dbReference type="ARBA" id="ARBA00022695"/>
    </source>
</evidence>
<dbReference type="Pfam" id="PF25359">
    <property type="entry name" value="PH_met_RdRP"/>
    <property type="match status" value="1"/>
</dbReference>
<comment type="catalytic activity">
    <reaction evidence="8">
        <text>RNA(n) + a ribonucleoside 5'-triphosphate = RNA(n+1) + diphosphate</text>
        <dbReference type="Rhea" id="RHEA:21248"/>
        <dbReference type="Rhea" id="RHEA-COMP:14527"/>
        <dbReference type="Rhea" id="RHEA-COMP:17342"/>
        <dbReference type="ChEBI" id="CHEBI:33019"/>
        <dbReference type="ChEBI" id="CHEBI:61557"/>
        <dbReference type="ChEBI" id="CHEBI:140395"/>
        <dbReference type="EC" id="2.7.7.48"/>
    </reaction>
</comment>
<feature type="domain" description="PH-like" evidence="12">
    <location>
        <begin position="128"/>
        <end position="338"/>
    </location>
</feature>
<evidence type="ECO:0000256" key="2">
    <source>
        <dbReference type="ARBA" id="ARBA00012494"/>
    </source>
</evidence>
<name>A0AAV5WNK4_9BILA</name>
<dbReference type="EMBL" id="BTSY01000006">
    <property type="protein sequence ID" value="GMT33215.1"/>
    <property type="molecule type" value="Genomic_DNA"/>
</dbReference>
<dbReference type="InterPro" id="IPR057493">
    <property type="entry name" value="PH_RdRP-assoc"/>
</dbReference>
<evidence type="ECO:0000259" key="9">
    <source>
        <dbReference type="Pfam" id="PF05183"/>
    </source>
</evidence>
<protein>
    <recommendedName>
        <fullName evidence="2">RNA-directed RNA polymerase</fullName>
        <ecNumber evidence="2">2.7.7.48</ecNumber>
    </recommendedName>
</protein>
<comment type="similarity">
    <text evidence="1">Belongs to the RdRP family.</text>
</comment>
<dbReference type="PANTHER" id="PTHR23079:SF57">
    <property type="entry name" value="RNA-DIRECTED RNA POLYMERASE"/>
    <property type="match status" value="1"/>
</dbReference>
<dbReference type="Pfam" id="PF24642">
    <property type="entry name" value="DUF7636"/>
    <property type="match status" value="1"/>
</dbReference>
<feature type="domain" description="DUF7636" evidence="10">
    <location>
        <begin position="1538"/>
        <end position="1631"/>
    </location>
</feature>
<accession>A0AAV5WNK4</accession>